<dbReference type="InterPro" id="IPR050109">
    <property type="entry name" value="HTH-type_TetR-like_transc_reg"/>
</dbReference>
<dbReference type="AlphaFoldDB" id="A0A1E3RFR4"/>
<dbReference type="InterPro" id="IPR036271">
    <property type="entry name" value="Tet_transcr_reg_TetR-rel_C_sf"/>
</dbReference>
<dbReference type="RefSeq" id="WP_069414981.1">
    <property type="nucleotide sequence ID" value="NZ_JACKUL010000031.1"/>
</dbReference>
<dbReference type="STRING" id="1776.BHQ18_17860"/>
<dbReference type="PRINTS" id="PR00455">
    <property type="entry name" value="HTHTETR"/>
</dbReference>
<evidence type="ECO:0000256" key="1">
    <source>
        <dbReference type="ARBA" id="ARBA00023015"/>
    </source>
</evidence>
<dbReference type="PANTHER" id="PTHR30055:SF234">
    <property type="entry name" value="HTH-TYPE TRANSCRIPTIONAL REGULATOR BETI"/>
    <property type="match status" value="1"/>
</dbReference>
<dbReference type="InterPro" id="IPR009057">
    <property type="entry name" value="Homeodomain-like_sf"/>
</dbReference>
<keyword evidence="7" id="KW-1185">Reference proteome</keyword>
<proteinExistence type="predicted"/>
<keyword evidence="2 4" id="KW-0238">DNA-binding</keyword>
<evidence type="ECO:0000313" key="7">
    <source>
        <dbReference type="Proteomes" id="UP000094053"/>
    </source>
</evidence>
<dbReference type="PROSITE" id="PS50977">
    <property type="entry name" value="HTH_TETR_2"/>
    <property type="match status" value="1"/>
</dbReference>
<dbReference type="OrthoDB" id="9795011at2"/>
<dbReference type="Pfam" id="PF21597">
    <property type="entry name" value="TetR_C_43"/>
    <property type="match status" value="1"/>
</dbReference>
<feature type="DNA-binding region" description="H-T-H motif" evidence="4">
    <location>
        <begin position="28"/>
        <end position="47"/>
    </location>
</feature>
<dbReference type="Pfam" id="PF00440">
    <property type="entry name" value="TetR_N"/>
    <property type="match status" value="1"/>
</dbReference>
<dbReference type="EMBL" id="MIHA01000013">
    <property type="protein sequence ID" value="ODQ88726.1"/>
    <property type="molecule type" value="Genomic_DNA"/>
</dbReference>
<dbReference type="PANTHER" id="PTHR30055">
    <property type="entry name" value="HTH-TYPE TRANSCRIPTIONAL REGULATOR RUTR"/>
    <property type="match status" value="1"/>
</dbReference>
<comment type="caution">
    <text evidence="6">The sequence shown here is derived from an EMBL/GenBank/DDBJ whole genome shotgun (WGS) entry which is preliminary data.</text>
</comment>
<reference evidence="7" key="1">
    <citation type="submission" date="2016-09" db="EMBL/GenBank/DDBJ databases">
        <authorList>
            <person name="Greninger A.L."/>
            <person name="Jerome K.R."/>
            <person name="Mcnair B."/>
            <person name="Wallis C."/>
            <person name="Fang F."/>
        </authorList>
    </citation>
    <scope>NUCLEOTIDE SEQUENCE [LARGE SCALE GENOMIC DNA]</scope>
    <source>
        <strain evidence="7">M6</strain>
    </source>
</reference>
<evidence type="ECO:0000256" key="4">
    <source>
        <dbReference type="PROSITE-ProRule" id="PRU00335"/>
    </source>
</evidence>
<dbReference type="SUPFAM" id="SSF46689">
    <property type="entry name" value="Homeodomain-like"/>
    <property type="match status" value="1"/>
</dbReference>
<dbReference type="SUPFAM" id="SSF48498">
    <property type="entry name" value="Tetracyclin repressor-like, C-terminal domain"/>
    <property type="match status" value="1"/>
</dbReference>
<evidence type="ECO:0000256" key="3">
    <source>
        <dbReference type="ARBA" id="ARBA00023163"/>
    </source>
</evidence>
<feature type="domain" description="HTH tetR-type" evidence="5">
    <location>
        <begin position="6"/>
        <end position="65"/>
    </location>
</feature>
<sequence length="180" mass="19171">MRADALRNRARVLEVAYEAFATDGLAVPIDEIARRAGVGAGTVYRHFPTKTDLYRAVVESRFDQLVAAGRALADGEPAADALFVLLRTVVLQWGAADRGLKDALAGEGVDVNAAMPDTEQAFLSLLADLLAAAQQAGTARKDLDVTDVKAILAGAFAVQDAKPQDAERLIEVVLDGLRER</sequence>
<dbReference type="GO" id="GO:0000976">
    <property type="term" value="F:transcription cis-regulatory region binding"/>
    <property type="evidence" value="ECO:0007669"/>
    <property type="project" value="TreeGrafter"/>
</dbReference>
<evidence type="ECO:0000313" key="6">
    <source>
        <dbReference type="EMBL" id="ODQ88726.1"/>
    </source>
</evidence>
<keyword evidence="1" id="KW-0805">Transcription regulation</keyword>
<evidence type="ECO:0000259" key="5">
    <source>
        <dbReference type="PROSITE" id="PS50977"/>
    </source>
</evidence>
<accession>A0A1E3RFR4</accession>
<evidence type="ECO:0000256" key="2">
    <source>
        <dbReference type="ARBA" id="ARBA00023125"/>
    </source>
</evidence>
<dbReference type="Gene3D" id="1.10.357.10">
    <property type="entry name" value="Tetracycline Repressor, domain 2"/>
    <property type="match status" value="1"/>
</dbReference>
<dbReference type="Proteomes" id="UP000094053">
    <property type="component" value="Unassembled WGS sequence"/>
</dbReference>
<keyword evidence="3" id="KW-0804">Transcription</keyword>
<gene>
    <name evidence="6" type="ORF">BHQ18_17860</name>
</gene>
<organism evidence="6 7">
    <name type="scientific">Mycolicibacterium flavescens</name>
    <name type="common">Mycobacterium flavescens</name>
    <dbReference type="NCBI Taxonomy" id="1776"/>
    <lineage>
        <taxon>Bacteria</taxon>
        <taxon>Bacillati</taxon>
        <taxon>Actinomycetota</taxon>
        <taxon>Actinomycetes</taxon>
        <taxon>Mycobacteriales</taxon>
        <taxon>Mycobacteriaceae</taxon>
        <taxon>Mycolicibacterium</taxon>
    </lineage>
</organism>
<protein>
    <submittedName>
        <fullName evidence="6">TetR family transcriptional regulator</fullName>
    </submittedName>
</protein>
<dbReference type="InterPro" id="IPR001647">
    <property type="entry name" value="HTH_TetR"/>
</dbReference>
<dbReference type="InterPro" id="IPR049445">
    <property type="entry name" value="TetR_SbtR-like_C"/>
</dbReference>
<name>A0A1E3RFR4_MYCFV</name>
<dbReference type="GO" id="GO:0003700">
    <property type="term" value="F:DNA-binding transcription factor activity"/>
    <property type="evidence" value="ECO:0007669"/>
    <property type="project" value="TreeGrafter"/>
</dbReference>